<comment type="caution">
    <text evidence="3">The sequence shown here is derived from an EMBL/GenBank/DDBJ whole genome shotgun (WGS) entry which is preliminary data.</text>
</comment>
<dbReference type="Proteomes" id="UP001151760">
    <property type="component" value="Unassembled WGS sequence"/>
</dbReference>
<dbReference type="SUPFAM" id="SSF53098">
    <property type="entry name" value="Ribonuclease H-like"/>
    <property type="match status" value="1"/>
</dbReference>
<reference evidence="3" key="1">
    <citation type="journal article" date="2022" name="Int. J. Mol. Sci.">
        <title>Draft Genome of Tanacetum Coccineum: Genomic Comparison of Closely Related Tanacetum-Family Plants.</title>
        <authorList>
            <person name="Yamashiro T."/>
            <person name="Shiraishi A."/>
            <person name="Nakayama K."/>
            <person name="Satake H."/>
        </authorList>
    </citation>
    <scope>NUCLEOTIDE SEQUENCE</scope>
</reference>
<dbReference type="InterPro" id="IPR056924">
    <property type="entry name" value="SH3_Tf2-1"/>
</dbReference>
<protein>
    <submittedName>
        <fullName evidence="3">Reverse transcriptase domain-containing protein</fullName>
    </submittedName>
</protein>
<name>A0ABQ5C7K8_9ASTR</name>
<dbReference type="Pfam" id="PF00078">
    <property type="entry name" value="RVT_1"/>
    <property type="match status" value="1"/>
</dbReference>
<dbReference type="PANTHER" id="PTHR33116:SF77">
    <property type="entry name" value="RNA-DIRECTED DNA POLYMERASE"/>
    <property type="match status" value="1"/>
</dbReference>
<dbReference type="Gene3D" id="3.60.10.10">
    <property type="entry name" value="Endonuclease/exonuclease/phosphatase"/>
    <property type="match status" value="1"/>
</dbReference>
<dbReference type="PROSITE" id="PS50878">
    <property type="entry name" value="RT_POL"/>
    <property type="match status" value="1"/>
</dbReference>
<dbReference type="Gene3D" id="1.10.340.70">
    <property type="match status" value="1"/>
</dbReference>
<organism evidence="3 4">
    <name type="scientific">Tanacetum coccineum</name>
    <dbReference type="NCBI Taxonomy" id="301880"/>
    <lineage>
        <taxon>Eukaryota</taxon>
        <taxon>Viridiplantae</taxon>
        <taxon>Streptophyta</taxon>
        <taxon>Embryophyta</taxon>
        <taxon>Tracheophyta</taxon>
        <taxon>Spermatophyta</taxon>
        <taxon>Magnoliopsida</taxon>
        <taxon>eudicotyledons</taxon>
        <taxon>Gunneridae</taxon>
        <taxon>Pentapetalae</taxon>
        <taxon>asterids</taxon>
        <taxon>campanulids</taxon>
        <taxon>Asterales</taxon>
        <taxon>Asteraceae</taxon>
        <taxon>Asteroideae</taxon>
        <taxon>Anthemideae</taxon>
        <taxon>Anthemidinae</taxon>
        <taxon>Tanacetum</taxon>
    </lineage>
</organism>
<evidence type="ECO:0000256" key="1">
    <source>
        <dbReference type="SAM" id="MobiDB-lite"/>
    </source>
</evidence>
<dbReference type="CDD" id="cd01650">
    <property type="entry name" value="RT_nLTR_like"/>
    <property type="match status" value="1"/>
</dbReference>
<evidence type="ECO:0000313" key="4">
    <source>
        <dbReference type="Proteomes" id="UP001151760"/>
    </source>
</evidence>
<dbReference type="Pfam" id="PF17921">
    <property type="entry name" value="Integrase_H2C2"/>
    <property type="match status" value="1"/>
</dbReference>
<dbReference type="InterPro" id="IPR000477">
    <property type="entry name" value="RT_dom"/>
</dbReference>
<evidence type="ECO:0000259" key="2">
    <source>
        <dbReference type="PROSITE" id="PS50878"/>
    </source>
</evidence>
<dbReference type="InterPro" id="IPR041588">
    <property type="entry name" value="Integrase_H2C2"/>
</dbReference>
<dbReference type="EMBL" id="BQNB010014018">
    <property type="protein sequence ID" value="GJT23006.1"/>
    <property type="molecule type" value="Genomic_DNA"/>
</dbReference>
<feature type="region of interest" description="Disordered" evidence="1">
    <location>
        <begin position="429"/>
        <end position="478"/>
    </location>
</feature>
<dbReference type="GO" id="GO:0003964">
    <property type="term" value="F:RNA-directed DNA polymerase activity"/>
    <property type="evidence" value="ECO:0007669"/>
    <property type="project" value="UniProtKB-KW"/>
</dbReference>
<dbReference type="Pfam" id="PF24626">
    <property type="entry name" value="SH3_Tf2-1"/>
    <property type="match status" value="1"/>
</dbReference>
<dbReference type="InterPro" id="IPR036691">
    <property type="entry name" value="Endo/exonu/phosph_ase_sf"/>
</dbReference>
<keyword evidence="4" id="KW-1185">Reference proteome</keyword>
<dbReference type="SUPFAM" id="SSF56219">
    <property type="entry name" value="DNase I-like"/>
    <property type="match status" value="1"/>
</dbReference>
<dbReference type="Gene3D" id="3.30.420.10">
    <property type="entry name" value="Ribonuclease H-like superfamily/Ribonuclease H"/>
    <property type="match status" value="1"/>
</dbReference>
<reference evidence="3" key="2">
    <citation type="submission" date="2022-01" db="EMBL/GenBank/DDBJ databases">
        <authorList>
            <person name="Yamashiro T."/>
            <person name="Shiraishi A."/>
            <person name="Satake H."/>
            <person name="Nakayama K."/>
        </authorList>
    </citation>
    <scope>NUCLEOTIDE SEQUENCE</scope>
</reference>
<keyword evidence="3" id="KW-0695">RNA-directed DNA polymerase</keyword>
<dbReference type="PANTHER" id="PTHR33116">
    <property type="entry name" value="REVERSE TRANSCRIPTASE ZINC-BINDING DOMAIN-CONTAINING PROTEIN-RELATED-RELATED"/>
    <property type="match status" value="1"/>
</dbReference>
<dbReference type="InterPro" id="IPR043502">
    <property type="entry name" value="DNA/RNA_pol_sf"/>
</dbReference>
<sequence length="1396" mass="159273">MDEAHKSKYSVHPGADKMYYDLRDRYWWPGMKKDIAEYVSKCLTCLKVKAEHQRPSGLLQQHEILVWKWEGIAMDFVTKLPRTSSGHDTIWVIVDRLTKSTYFLPMREDYKMERFWQSMQEALGTRLDMSMAYHPQTDGQSERTIQTLKDMLRACVLDFGGSWDVHLPLVEFSYNNRPELVQKTTEKISQIKDRLKVARDSQKSYAVKRRKPLEFSVGDYILLKVSSLKGVVRFGKKGKLAPRFVGPFEILEKVGPVAYGLDFPKELNGVHDTFHVSNLKKSLADPTLKVPLDEIRVDSKLNFVKEPIEILEREFKKLKRSRIAIFKVRWDSKRNPEFTWEREDQMKLKYPHLFRDISYRVDGDDFYEICDDLRFIVINNPFLEDKPFLLNGVNYPVRVFKEQFQASSLLSPPSSDSEGDSVFEEEFIGPSLERNDHDGESCGESSSELRDSKRTVRWGNDKNPGISPRSSGLPPPPHPISIDQAQEALLEEIVQPTPNNDFFGPDKLDISNLPSSKPVPDPNIPLNNGTVVTQDDEELHDLISSFQRLSEKANVDGKPIGRIKRKHKHKTKKLVLLYFYDRFILKLQWSWKRHKKGWISELISRYSSSFIGIQETKLKSCDMFYIRSIWPHSYADFIHGGSVGASGGILTMWDSRMFDVEHKVIDQNFIGVIGTWVGVNKKIGLLNVYAPQSSALKEALWLSMNSLLSSYNITWIIFGDFNVVRSRDECSGCGFNSGEAIVFNEFIARNGLFDFPFGGRRFSRFNKEGKKASKLDRFLVGSPNFGPKPFKVCDKWINDEEFRKMVSDSWDVVSTPVMPSLYLKNKLKRLRLAIKAWTNLINEVDILKREEWMMDLTTLEQLQRNNLRQKSFIKGRQILDGCLIANEIIRMASLENHKLLLFKVDFEKAFDSVNWGFLLDVMRQMGFGVKWRKWITSCLSWASISVLINGSLSNEFKMERGFHQGDPLSPLLFLLVAEALQVTILEACGKVVYNEVSLAYSGTNISLLQYADDALFFGEWSRLNAYNLINILKCFEKASGLKVNIAKSKLYGIGVSRADVDMVASSLGCDHGSLLFLYIGLPVGRKMNKVVSWNEVVNRIRERLASWKAKALSIGGRLTLIKSILGSLPIYYLSLFKALLKVKWKSILLDKELGGLGVGCLHSKNLGLLGKWKWCFLNEGNALWRTVITEFYGPDGGFGTYAGGVISGVWAGILKAVKHIEDIDSSFNVSFSLKIGNGSNTSFWKDHWFGDGSCLMDLFPRLYALESSKDCKINDRWHCLDGIWSDNWSWRCPPRGKALDELANLVSRIGNLSLDSTRVDRWSWAGKISDRLPSRANLAVLGIDLSSTSCPFCKTELEDIEHSLIRCPYVAKAFEGYAGGVPMFFMGYLEVEEQIG</sequence>
<dbReference type="InterPro" id="IPR036397">
    <property type="entry name" value="RNaseH_sf"/>
</dbReference>
<keyword evidence="3" id="KW-0808">Transferase</keyword>
<proteinExistence type="predicted"/>
<dbReference type="InterPro" id="IPR012337">
    <property type="entry name" value="RNaseH-like_sf"/>
</dbReference>
<gene>
    <name evidence="3" type="ORF">Tco_0892943</name>
</gene>
<dbReference type="SUPFAM" id="SSF56672">
    <property type="entry name" value="DNA/RNA polymerases"/>
    <property type="match status" value="1"/>
</dbReference>
<accession>A0ABQ5C7K8</accession>
<evidence type="ECO:0000313" key="3">
    <source>
        <dbReference type="EMBL" id="GJT23006.1"/>
    </source>
</evidence>
<feature type="domain" description="Reverse transcriptase" evidence="2">
    <location>
        <begin position="814"/>
        <end position="1083"/>
    </location>
</feature>
<keyword evidence="3" id="KW-0548">Nucleotidyltransferase</keyword>